<gene>
    <name evidence="3" type="ORF">FD09_GL002009</name>
</gene>
<dbReference type="PROSITE" id="PS00923">
    <property type="entry name" value="ASP_GLU_RACEMASE_1"/>
    <property type="match status" value="1"/>
</dbReference>
<dbReference type="SUPFAM" id="SSF53681">
    <property type="entry name" value="Aspartate/glutamate racemase"/>
    <property type="match status" value="2"/>
</dbReference>
<dbReference type="PATRIC" id="fig|1423792.3.peg.2036"/>
<sequence>MEHFFTVIGGMGTAATESYIRLLNARTPAKKDQDYLNYILVNHATVPDRTSYILDHTQPNFFPPLLADIKQQSALGPDFMVIICNTAHYFYKELAAASSVPLLHMPHVAINTLKKRYPNAHRVGLIATQGTMADHIYEREITDAGYEVVLGDGHVQDQVTELIYTDIKEGNRVDGALYHNILREMIEEKGCDLVVLGCTELSLAQEKASDHPYPVIDPQDIIVDESIRLATAFRNGQTVDFTDLVKKDDPLSH</sequence>
<dbReference type="STRING" id="1423792.FD09_GL002009"/>
<dbReference type="GO" id="GO:0047661">
    <property type="term" value="F:amino-acid racemase activity"/>
    <property type="evidence" value="ECO:0007669"/>
    <property type="project" value="InterPro"/>
</dbReference>
<dbReference type="PANTHER" id="PTHR21198:SF7">
    <property type="entry name" value="ASPARTATE-GLUTAMATE RACEMASE FAMILY"/>
    <property type="match status" value="1"/>
</dbReference>
<reference evidence="3 4" key="1">
    <citation type="journal article" date="2015" name="Genome Announc.">
        <title>Expanding the biotechnology potential of lactobacilli through comparative genomics of 213 strains and associated genera.</title>
        <authorList>
            <person name="Sun Z."/>
            <person name="Harris H.M."/>
            <person name="McCann A."/>
            <person name="Guo C."/>
            <person name="Argimon S."/>
            <person name="Zhang W."/>
            <person name="Yang X."/>
            <person name="Jeffery I.B."/>
            <person name="Cooney J.C."/>
            <person name="Kagawa T.F."/>
            <person name="Liu W."/>
            <person name="Song Y."/>
            <person name="Salvetti E."/>
            <person name="Wrobel A."/>
            <person name="Rasinkangas P."/>
            <person name="Parkhill J."/>
            <person name="Rea M.C."/>
            <person name="O'Sullivan O."/>
            <person name="Ritari J."/>
            <person name="Douillard F.P."/>
            <person name="Paul Ross R."/>
            <person name="Yang R."/>
            <person name="Briner A.E."/>
            <person name="Felis G.E."/>
            <person name="de Vos W.M."/>
            <person name="Barrangou R."/>
            <person name="Klaenhammer T.R."/>
            <person name="Caufield P.W."/>
            <person name="Cui Y."/>
            <person name="Zhang H."/>
            <person name="O'Toole P.W."/>
        </authorList>
    </citation>
    <scope>NUCLEOTIDE SEQUENCE [LARGE SCALE GENOMIC DNA]</scope>
    <source>
        <strain evidence="3 4">DSM 12744</strain>
    </source>
</reference>
<accession>A0A0R1N0X2</accession>
<dbReference type="Proteomes" id="UP000051330">
    <property type="component" value="Unassembled WGS sequence"/>
</dbReference>
<keyword evidence="4" id="KW-1185">Reference proteome</keyword>
<keyword evidence="2" id="KW-0413">Isomerase</keyword>
<dbReference type="Gene3D" id="3.40.50.1860">
    <property type="match status" value="2"/>
</dbReference>
<dbReference type="InterPro" id="IPR001920">
    <property type="entry name" value="Asp/Glu_race"/>
</dbReference>
<protein>
    <submittedName>
        <fullName evidence="3">Aspartate racemase</fullName>
    </submittedName>
</protein>
<dbReference type="InterPro" id="IPR015942">
    <property type="entry name" value="Asp/Glu/hydantoin_racemase"/>
</dbReference>
<proteinExistence type="inferred from homology"/>
<comment type="similarity">
    <text evidence="1">Belongs to the aspartate/glutamate racemases family.</text>
</comment>
<dbReference type="Pfam" id="PF01177">
    <property type="entry name" value="Asp_Glu_race"/>
    <property type="match status" value="1"/>
</dbReference>
<organism evidence="3 4">
    <name type="scientific">Schleiferilactobacillus perolens DSM 12744</name>
    <dbReference type="NCBI Taxonomy" id="1423792"/>
    <lineage>
        <taxon>Bacteria</taxon>
        <taxon>Bacillati</taxon>
        <taxon>Bacillota</taxon>
        <taxon>Bacilli</taxon>
        <taxon>Lactobacillales</taxon>
        <taxon>Lactobacillaceae</taxon>
        <taxon>Schleiferilactobacillus</taxon>
    </lineage>
</organism>
<dbReference type="EMBL" id="AZEC01000003">
    <property type="protein sequence ID" value="KRL13974.1"/>
    <property type="molecule type" value="Genomic_DNA"/>
</dbReference>
<dbReference type="InterPro" id="IPR018187">
    <property type="entry name" value="Asp/Glu_racemase_AS_1"/>
</dbReference>
<dbReference type="AlphaFoldDB" id="A0A0R1N0X2"/>
<dbReference type="NCBIfam" id="TIGR00035">
    <property type="entry name" value="asp_race"/>
    <property type="match status" value="1"/>
</dbReference>
<evidence type="ECO:0000256" key="1">
    <source>
        <dbReference type="ARBA" id="ARBA00007847"/>
    </source>
</evidence>
<dbReference type="OrthoDB" id="9803739at2"/>
<evidence type="ECO:0000313" key="4">
    <source>
        <dbReference type="Proteomes" id="UP000051330"/>
    </source>
</evidence>
<dbReference type="PANTHER" id="PTHR21198">
    <property type="entry name" value="GLUTAMATE RACEMASE"/>
    <property type="match status" value="1"/>
</dbReference>
<evidence type="ECO:0000256" key="2">
    <source>
        <dbReference type="ARBA" id="ARBA00023235"/>
    </source>
</evidence>
<comment type="caution">
    <text evidence="3">The sequence shown here is derived from an EMBL/GenBank/DDBJ whole genome shotgun (WGS) entry which is preliminary data.</text>
</comment>
<name>A0A0R1N0X2_9LACO</name>
<dbReference type="RefSeq" id="WP_057819006.1">
    <property type="nucleotide sequence ID" value="NZ_AZEC01000003.1"/>
</dbReference>
<evidence type="ECO:0000313" key="3">
    <source>
        <dbReference type="EMBL" id="KRL13974.1"/>
    </source>
</evidence>
<dbReference type="InterPro" id="IPR004380">
    <property type="entry name" value="Asp_race"/>
</dbReference>